<dbReference type="PANTHER" id="PTHR30163">
    <property type="entry name" value="MEMBRANE-BOUND LYTIC MUREIN TRANSGLYCOSYLASE B"/>
    <property type="match status" value="1"/>
</dbReference>
<dbReference type="InterPro" id="IPR011970">
    <property type="entry name" value="MltB_2"/>
</dbReference>
<dbReference type="InterPro" id="IPR043426">
    <property type="entry name" value="MltB-like"/>
</dbReference>
<dbReference type="EMBL" id="MLJW01000096">
    <property type="protein sequence ID" value="OIR00315.1"/>
    <property type="molecule type" value="Genomic_DNA"/>
</dbReference>
<reference evidence="2" key="1">
    <citation type="submission" date="2016-10" db="EMBL/GenBank/DDBJ databases">
        <title>Sequence of Gallionella enrichment culture.</title>
        <authorList>
            <person name="Poehlein A."/>
            <person name="Muehling M."/>
            <person name="Daniel R."/>
        </authorList>
    </citation>
    <scope>NUCLEOTIDE SEQUENCE</scope>
</reference>
<dbReference type="Gene3D" id="1.10.8.350">
    <property type="entry name" value="Bacterial muramidase"/>
    <property type="match status" value="1"/>
</dbReference>
<gene>
    <name evidence="2" type="primary">mltB_4</name>
    <name evidence="2" type="ORF">GALL_175680</name>
</gene>
<evidence type="ECO:0000313" key="2">
    <source>
        <dbReference type="EMBL" id="OIR00315.1"/>
    </source>
</evidence>
<feature type="domain" description="Transglycosylase SLT" evidence="1">
    <location>
        <begin position="28"/>
        <end position="326"/>
    </location>
</feature>
<name>A0A1J5RXA1_9ZZZZ</name>
<organism evidence="2">
    <name type="scientific">mine drainage metagenome</name>
    <dbReference type="NCBI Taxonomy" id="410659"/>
    <lineage>
        <taxon>unclassified sequences</taxon>
        <taxon>metagenomes</taxon>
        <taxon>ecological metagenomes</taxon>
    </lineage>
</organism>
<sequence length="331" mass="36473">MKSALALLACLLLALGAGPARAAEKPDFSAWLKAFRAEATDRGIRPEVLDAALTGLQPIDRVLELDHRQPEFTLTFNQYLSRVVSPRRVARGRRMMARNRTLLRAVSRRYGVPAANIAAMWGIETDFGRLTGGFPVVPALATLAYDGRRSHYFRGELLNALTMVNRGLAPLPRLRGSWAGAMGQCQFMPSTYLQYARAWNGGPSPDIWNRRADVFASAANYLSALGWNPHQRWGRAVRLPPRGLSPTLVGLGVRHSLTEWRKLGLRQANGRPLPRGPMMASLIRAGGGRADGTDSGPPYLVYDNFRVIMKWNRSVFFALAAGTLADRLAGR</sequence>
<dbReference type="Gene3D" id="1.10.530.10">
    <property type="match status" value="1"/>
</dbReference>
<protein>
    <submittedName>
        <fullName evidence="2">Membrane-bound lytic murein transglycosylase B</fullName>
        <ecNumber evidence="2">4.2.2.-</ecNumber>
    </submittedName>
</protein>
<dbReference type="CDD" id="cd13399">
    <property type="entry name" value="Slt35-like"/>
    <property type="match status" value="1"/>
</dbReference>
<dbReference type="NCBIfam" id="TIGR02283">
    <property type="entry name" value="MltB_2"/>
    <property type="match status" value="1"/>
</dbReference>
<dbReference type="SUPFAM" id="SSF53955">
    <property type="entry name" value="Lysozyme-like"/>
    <property type="match status" value="1"/>
</dbReference>
<dbReference type="GO" id="GO:0009253">
    <property type="term" value="P:peptidoglycan catabolic process"/>
    <property type="evidence" value="ECO:0007669"/>
    <property type="project" value="TreeGrafter"/>
</dbReference>
<comment type="caution">
    <text evidence="2">The sequence shown here is derived from an EMBL/GenBank/DDBJ whole genome shotgun (WGS) entry which is preliminary data.</text>
</comment>
<dbReference type="PANTHER" id="PTHR30163:SF8">
    <property type="entry name" value="LYTIC MUREIN TRANSGLYCOSYLASE"/>
    <property type="match status" value="1"/>
</dbReference>
<keyword evidence="2" id="KW-0456">Lyase</keyword>
<accession>A0A1J5RXA1</accession>
<proteinExistence type="predicted"/>
<evidence type="ECO:0000259" key="1">
    <source>
        <dbReference type="Pfam" id="PF13406"/>
    </source>
</evidence>
<dbReference type="GO" id="GO:0008933">
    <property type="term" value="F:peptidoglycan lytic transglycosylase activity"/>
    <property type="evidence" value="ECO:0007669"/>
    <property type="project" value="TreeGrafter"/>
</dbReference>
<dbReference type="InterPro" id="IPR031304">
    <property type="entry name" value="SLT_2"/>
</dbReference>
<dbReference type="AlphaFoldDB" id="A0A1J5RXA1"/>
<dbReference type="InterPro" id="IPR023346">
    <property type="entry name" value="Lysozyme-like_dom_sf"/>
</dbReference>
<dbReference type="Pfam" id="PF13406">
    <property type="entry name" value="SLT_2"/>
    <property type="match status" value="1"/>
</dbReference>
<dbReference type="EC" id="4.2.2.-" evidence="2"/>